<keyword evidence="3" id="KW-0547">Nucleotide-binding</keyword>
<dbReference type="RefSeq" id="WP_221286377.1">
    <property type="nucleotide sequence ID" value="NZ_BJVQ01000019.1"/>
</dbReference>
<dbReference type="Pfam" id="PF00690">
    <property type="entry name" value="Cation_ATPase_N"/>
    <property type="match status" value="1"/>
</dbReference>
<keyword evidence="4" id="KW-0067">ATP-binding</keyword>
<dbReference type="EMBL" id="JACHDN010000001">
    <property type="protein sequence ID" value="MBB5474580.1"/>
    <property type="molecule type" value="Genomic_DNA"/>
</dbReference>
<evidence type="ECO:0000256" key="8">
    <source>
        <dbReference type="ARBA" id="ARBA00049360"/>
    </source>
</evidence>
<dbReference type="SUPFAM" id="SSF81660">
    <property type="entry name" value="Metal cation-transporting ATPase, ATP-binding domain N"/>
    <property type="match status" value="1"/>
</dbReference>
<proteinExistence type="predicted"/>
<evidence type="ECO:0000313" key="13">
    <source>
        <dbReference type="Proteomes" id="UP000564629"/>
    </source>
</evidence>
<dbReference type="Gene3D" id="2.70.150.10">
    <property type="entry name" value="Calcium-transporting ATPase, cytoplasmic transduction domain A"/>
    <property type="match status" value="1"/>
</dbReference>
<evidence type="ECO:0000256" key="2">
    <source>
        <dbReference type="ARBA" id="ARBA00022692"/>
    </source>
</evidence>
<dbReference type="PRINTS" id="PR00119">
    <property type="entry name" value="CATATPASE"/>
</dbReference>
<evidence type="ECO:0000256" key="1">
    <source>
        <dbReference type="ARBA" id="ARBA00004651"/>
    </source>
</evidence>
<dbReference type="SFLD" id="SFLDG00002">
    <property type="entry name" value="C1.7:_P-type_atpase_like"/>
    <property type="match status" value="1"/>
</dbReference>
<dbReference type="AlphaFoldDB" id="A0A7W8SGB6"/>
<feature type="domain" description="Cation-transporting P-type ATPase N-terminal" evidence="11">
    <location>
        <begin position="92"/>
        <end position="166"/>
    </location>
</feature>
<protein>
    <submittedName>
        <fullName evidence="12">Ca2+-transporting ATPase</fullName>
    </submittedName>
</protein>
<evidence type="ECO:0000259" key="11">
    <source>
        <dbReference type="SMART" id="SM00831"/>
    </source>
</evidence>
<dbReference type="Gene3D" id="3.40.50.1000">
    <property type="entry name" value="HAD superfamily/HAD-like"/>
    <property type="match status" value="1"/>
</dbReference>
<comment type="subcellular location">
    <subcellularLocation>
        <location evidence="1">Cell membrane</location>
        <topology evidence="1">Multi-pass membrane protein</topology>
    </subcellularLocation>
</comment>
<dbReference type="InterPro" id="IPR004014">
    <property type="entry name" value="ATPase_P-typ_cation-transptr_N"/>
</dbReference>
<evidence type="ECO:0000256" key="6">
    <source>
        <dbReference type="ARBA" id="ARBA00022989"/>
    </source>
</evidence>
<evidence type="ECO:0000256" key="9">
    <source>
        <dbReference type="SAM" id="MobiDB-lite"/>
    </source>
</evidence>
<dbReference type="NCBIfam" id="TIGR01494">
    <property type="entry name" value="ATPase_P-type"/>
    <property type="match status" value="3"/>
</dbReference>
<keyword evidence="6 10" id="KW-1133">Transmembrane helix</keyword>
<dbReference type="Pfam" id="PF00689">
    <property type="entry name" value="Cation_ATPase_C"/>
    <property type="match status" value="1"/>
</dbReference>
<dbReference type="PRINTS" id="PR00120">
    <property type="entry name" value="HATPASE"/>
</dbReference>
<feature type="transmembrane region" description="Helical" evidence="10">
    <location>
        <begin position="853"/>
        <end position="874"/>
    </location>
</feature>
<evidence type="ECO:0000256" key="4">
    <source>
        <dbReference type="ARBA" id="ARBA00022840"/>
    </source>
</evidence>
<dbReference type="PROSITE" id="PS00154">
    <property type="entry name" value="ATPASE_E1_E2"/>
    <property type="match status" value="1"/>
</dbReference>
<dbReference type="InterPro" id="IPR059000">
    <property type="entry name" value="ATPase_P-type_domA"/>
</dbReference>
<accession>A0A7W8SGB6</accession>
<organism evidence="12 13">
    <name type="scientific">Cellulomonas hominis</name>
    <dbReference type="NCBI Taxonomy" id="156981"/>
    <lineage>
        <taxon>Bacteria</taxon>
        <taxon>Bacillati</taxon>
        <taxon>Actinomycetota</taxon>
        <taxon>Actinomycetes</taxon>
        <taxon>Micrococcales</taxon>
        <taxon>Cellulomonadaceae</taxon>
        <taxon>Cellulomonas</taxon>
    </lineage>
</organism>
<dbReference type="SUPFAM" id="SSF81653">
    <property type="entry name" value="Calcium ATPase, transduction domain A"/>
    <property type="match status" value="1"/>
</dbReference>
<feature type="transmembrane region" description="Helical" evidence="10">
    <location>
        <begin position="364"/>
        <end position="390"/>
    </location>
</feature>
<feature type="region of interest" description="Disordered" evidence="9">
    <location>
        <begin position="1"/>
        <end position="84"/>
    </location>
</feature>
<dbReference type="GO" id="GO:0005886">
    <property type="term" value="C:plasma membrane"/>
    <property type="evidence" value="ECO:0007669"/>
    <property type="project" value="UniProtKB-SubCell"/>
</dbReference>
<dbReference type="Gene3D" id="1.20.1110.10">
    <property type="entry name" value="Calcium-transporting ATPase, transmembrane domain"/>
    <property type="match status" value="1"/>
</dbReference>
<dbReference type="Pfam" id="PF13246">
    <property type="entry name" value="Cation_ATPase"/>
    <property type="match status" value="1"/>
</dbReference>
<gene>
    <name evidence="12" type="ORF">HNR08_003316</name>
</gene>
<name>A0A7W8SGB6_9CELL</name>
<dbReference type="Gene3D" id="3.40.1110.10">
    <property type="entry name" value="Calcium-transporting ATPase, cytoplasmic domain N"/>
    <property type="match status" value="1"/>
</dbReference>
<dbReference type="SMART" id="SM00831">
    <property type="entry name" value="Cation_ATPase_N"/>
    <property type="match status" value="1"/>
</dbReference>
<dbReference type="SFLD" id="SFLDS00003">
    <property type="entry name" value="Haloacid_Dehalogenase"/>
    <property type="match status" value="1"/>
</dbReference>
<dbReference type="InterPro" id="IPR023299">
    <property type="entry name" value="ATPase_P-typ_cyto_dom_N"/>
</dbReference>
<dbReference type="SFLD" id="SFLDF00027">
    <property type="entry name" value="p-type_atpase"/>
    <property type="match status" value="1"/>
</dbReference>
<dbReference type="PANTHER" id="PTHR42861">
    <property type="entry name" value="CALCIUM-TRANSPORTING ATPASE"/>
    <property type="match status" value="1"/>
</dbReference>
<keyword evidence="2 10" id="KW-0812">Transmembrane</keyword>
<keyword evidence="7 10" id="KW-0472">Membrane</keyword>
<dbReference type="InterPro" id="IPR001757">
    <property type="entry name" value="P_typ_ATPase"/>
</dbReference>
<feature type="compositionally biased region" description="Low complexity" evidence="9">
    <location>
        <begin position="22"/>
        <end position="45"/>
    </location>
</feature>
<dbReference type="InterPro" id="IPR023298">
    <property type="entry name" value="ATPase_P-typ_TM_dom_sf"/>
</dbReference>
<evidence type="ECO:0000256" key="10">
    <source>
        <dbReference type="SAM" id="Phobius"/>
    </source>
</evidence>
<dbReference type="InterPro" id="IPR023214">
    <property type="entry name" value="HAD_sf"/>
</dbReference>
<dbReference type="InterPro" id="IPR008250">
    <property type="entry name" value="ATPase_P-typ_transduc_dom_A_sf"/>
</dbReference>
<comment type="caution">
    <text evidence="12">The sequence shown here is derived from an EMBL/GenBank/DDBJ whole genome shotgun (WGS) entry which is preliminary data.</text>
</comment>
<dbReference type="InterPro" id="IPR018303">
    <property type="entry name" value="ATPase_P-typ_P_site"/>
</dbReference>
<evidence type="ECO:0000256" key="7">
    <source>
        <dbReference type="ARBA" id="ARBA00023136"/>
    </source>
</evidence>
<dbReference type="SUPFAM" id="SSF81665">
    <property type="entry name" value="Calcium ATPase, transmembrane domain M"/>
    <property type="match status" value="1"/>
</dbReference>
<evidence type="ECO:0000256" key="3">
    <source>
        <dbReference type="ARBA" id="ARBA00022741"/>
    </source>
</evidence>
<dbReference type="InterPro" id="IPR036412">
    <property type="entry name" value="HAD-like_sf"/>
</dbReference>
<keyword evidence="5" id="KW-1278">Translocase</keyword>
<evidence type="ECO:0000256" key="5">
    <source>
        <dbReference type="ARBA" id="ARBA00022967"/>
    </source>
</evidence>
<feature type="transmembrane region" description="Helical" evidence="10">
    <location>
        <begin position="919"/>
        <end position="939"/>
    </location>
</feature>
<feature type="transmembrane region" description="Helical" evidence="10">
    <location>
        <begin position="146"/>
        <end position="164"/>
    </location>
</feature>
<reference evidence="12 13" key="1">
    <citation type="submission" date="2020-08" db="EMBL/GenBank/DDBJ databases">
        <title>Sequencing the genomes of 1000 actinobacteria strains.</title>
        <authorList>
            <person name="Klenk H.-P."/>
        </authorList>
    </citation>
    <scope>NUCLEOTIDE SEQUENCE [LARGE SCALE GENOMIC DNA]</scope>
    <source>
        <strain evidence="12 13">DSM 9581</strain>
    </source>
</reference>
<dbReference type="InterPro" id="IPR044492">
    <property type="entry name" value="P_typ_ATPase_HD_dom"/>
</dbReference>
<evidence type="ECO:0000313" key="12">
    <source>
        <dbReference type="EMBL" id="MBB5474580.1"/>
    </source>
</evidence>
<feature type="transmembrane region" description="Helical" evidence="10">
    <location>
        <begin position="170"/>
        <end position="186"/>
    </location>
</feature>
<dbReference type="SUPFAM" id="SSF56784">
    <property type="entry name" value="HAD-like"/>
    <property type="match status" value="1"/>
</dbReference>
<comment type="catalytic activity">
    <reaction evidence="8">
        <text>ATP + H2O = ADP + phosphate + H(+)</text>
        <dbReference type="Rhea" id="RHEA:13065"/>
        <dbReference type="ChEBI" id="CHEBI:15377"/>
        <dbReference type="ChEBI" id="CHEBI:15378"/>
        <dbReference type="ChEBI" id="CHEBI:30616"/>
        <dbReference type="ChEBI" id="CHEBI:43474"/>
        <dbReference type="ChEBI" id="CHEBI:456216"/>
    </reaction>
</comment>
<sequence length="982" mass="101943">MGSTPSRRLVISAERPGPPAPAGAGETTSPPARAADPLAARAGARVPPNLQEPAVPTARRTNDPQPVLAHPASAEGRTSSAVPPGSALTVPDAHLIPASQVTEALGVDPGRGLDEAEVSRRLSAVGPNRLAEPVRRAAWRRFLDQFRSLLILILIAAAVLAGLIGDVKDTVVITIVLLINATIGFVQENRAERSLEALRKMLTPAARVRRGEQVDVIDAGDLAPGDIVLLEAGDRVPADGRLLVAESVEIDESALTGESQPVAKTTAPTALTGDGAKVPLADRTGMAYMNTALTRGRAELVVTATGMATEVGAIAGMLRTGTEPKSPLQVELDAVGKRIAVIGGTAVGAYALLALLRGEPLAELALSAVALAVATVPEGLPAVLALTLALGVQRMARRGAIVKRLASVETLGAATVVCSDKTGTLTLNQMTARAVVVAGRDVTVAGEGYVPAGELRATDGAPLPSDLDPLVRAAALASDAVLTTRDGAPAIVGDPTEGALVVLAAKTGIDVTALRAEHPRIGEVPFDAAHKYMATVHAEGTRARAYLKGAPDVLLGRSAFIATANGVKPLGPDALARVHAEISRLASQGLRVIGVATTLLDDLRDPASLADRLTGVTFLGLVGIADPPRAEAREAIALCHRAGIQVKMITGDHRDTAAAIARELGISGDVVTGADLDRMSPAELTERIEDIGVFARVAPEHKVAIVKALTDRGHVAAMTGDGVNDAAALRAAHIGVAMGITGTEVTKEAGTMILTDDNFATIVRAVREGRGIFDNVVKFVRFQLSTNIGAILTFLGATIAGLPAPLTAIQVLWVNIIMDGPPAMALGVDPARPGLMQEPPRDRRSRILGRARLLKMFRAGAVMAAGTLGVLAFAGDQYGAAVAATMAFTTFVLFQFFNALNARAERESVFTRHLFTNRWLWGSFAVVVLLQVLAVQLPLLNSIFDTTALTGAQWATCAAVAATVLLVEELIKLARRLTGRTG</sequence>
<feature type="transmembrane region" description="Helical" evidence="10">
    <location>
        <begin position="880"/>
        <end position="898"/>
    </location>
</feature>
<dbReference type="Proteomes" id="UP000564629">
    <property type="component" value="Unassembled WGS sequence"/>
</dbReference>
<dbReference type="GO" id="GO:0005524">
    <property type="term" value="F:ATP binding"/>
    <property type="evidence" value="ECO:0007669"/>
    <property type="project" value="UniProtKB-KW"/>
</dbReference>
<dbReference type="Pfam" id="PF00122">
    <property type="entry name" value="E1-E2_ATPase"/>
    <property type="match status" value="1"/>
</dbReference>
<dbReference type="InterPro" id="IPR006068">
    <property type="entry name" value="ATPase_P-typ_cation-transptr_C"/>
</dbReference>
<feature type="transmembrane region" description="Helical" evidence="10">
    <location>
        <begin position="951"/>
        <end position="971"/>
    </location>
</feature>
<feature type="transmembrane region" description="Helical" evidence="10">
    <location>
        <begin position="339"/>
        <end position="358"/>
    </location>
</feature>
<dbReference type="GO" id="GO:0016887">
    <property type="term" value="F:ATP hydrolysis activity"/>
    <property type="evidence" value="ECO:0007669"/>
    <property type="project" value="InterPro"/>
</dbReference>